<dbReference type="OrthoDB" id="28371at10239"/>
<dbReference type="GO" id="GO:0016020">
    <property type="term" value="C:membrane"/>
    <property type="evidence" value="ECO:0007669"/>
    <property type="project" value="InterPro"/>
</dbReference>
<evidence type="ECO:0000256" key="7">
    <source>
        <dbReference type="ARBA" id="ARBA00022870"/>
    </source>
</evidence>
<evidence type="ECO:0000256" key="6">
    <source>
        <dbReference type="ARBA" id="ARBA00022692"/>
    </source>
</evidence>
<dbReference type="KEGG" id="vg:18938111"/>
<comment type="similarity">
    <text evidence="3">Belongs to the mastrevirus movement protein family.</text>
</comment>
<keyword evidence="10 13" id="KW-0472">Membrane</keyword>
<evidence type="ECO:0000256" key="8">
    <source>
        <dbReference type="ARBA" id="ARBA00022989"/>
    </source>
</evidence>
<feature type="transmembrane region" description="Helical" evidence="13">
    <location>
        <begin position="39"/>
        <end position="61"/>
    </location>
</feature>
<evidence type="ECO:0000256" key="2">
    <source>
        <dbReference type="ARBA" id="ARBA00004379"/>
    </source>
</evidence>
<evidence type="ECO:0000313" key="15">
    <source>
        <dbReference type="Proteomes" id="UP000202377"/>
    </source>
</evidence>
<sequence>MFYRMERGPLPQVSSVYVLSPPAGPAPTTFVGNDGAWRFLVLLLACTALAGGTLFACWRLLGKDLLLTLKARRSRTVTELGFGQTPPGRQAGAGSQPVGPFG</sequence>
<feature type="region of interest" description="Disordered" evidence="12">
    <location>
        <begin position="79"/>
        <end position="102"/>
    </location>
</feature>
<dbReference type="GeneID" id="18938111"/>
<keyword evidence="6 13" id="KW-0812">Transmembrane</keyword>
<evidence type="ECO:0000256" key="9">
    <source>
        <dbReference type="ARBA" id="ARBA00023031"/>
    </source>
</evidence>
<dbReference type="EMBL" id="KJ437671">
    <property type="protein sequence ID" value="AHM88319.1"/>
    <property type="molecule type" value="Genomic_DNA"/>
</dbReference>
<proteinExistence type="inferred from homology"/>
<evidence type="ECO:0000256" key="3">
    <source>
        <dbReference type="ARBA" id="ARBA00010512"/>
    </source>
</evidence>
<evidence type="ECO:0000256" key="1">
    <source>
        <dbReference type="ARBA" id="ARBA00002157"/>
    </source>
</evidence>
<keyword evidence="8 13" id="KW-1133">Transmembrane helix</keyword>
<evidence type="ECO:0000256" key="11">
    <source>
        <dbReference type="ARBA" id="ARBA00025953"/>
    </source>
</evidence>
<evidence type="ECO:0000256" key="13">
    <source>
        <dbReference type="SAM" id="Phobius"/>
    </source>
</evidence>
<accession>X2EXT4</accession>
<evidence type="ECO:0000256" key="10">
    <source>
        <dbReference type="ARBA" id="ARBA00023136"/>
    </source>
</evidence>
<keyword evidence="7" id="KW-1043">Host membrane</keyword>
<dbReference type="GO" id="GO:0033644">
    <property type="term" value="C:host cell membrane"/>
    <property type="evidence" value="ECO:0007669"/>
    <property type="project" value="UniProtKB-SubCell"/>
</dbReference>
<reference evidence="14 15" key="1">
    <citation type="journal article" date="2014" name="Arch. Virol.">
        <title>A high degree of African streak virus diversity within Nigerian maize fields includes a new mastrevirus from Axonopus compressus.</title>
        <authorList>
            <person name="Oluwafemi S."/>
            <person name="Kraberger S."/>
            <person name="Shepherd D.N."/>
            <person name="Martin D.P."/>
            <person name="Varsani A."/>
        </authorList>
    </citation>
    <scope>NUCLEOTIDE SEQUENCE [LARGE SCALE GENOMIC DNA]</scope>
    <source>
        <strain evidence="14">ACSV_NG_g84_oba_2007</strain>
    </source>
</reference>
<comment type="subunit">
    <text evidence="11">Interacts with the capsid protein (CP). Part of a MP-CP-viral DNA complex.</text>
</comment>
<evidence type="ECO:0000256" key="5">
    <source>
        <dbReference type="ARBA" id="ARBA00022448"/>
    </source>
</evidence>
<comment type="subcellular location">
    <subcellularLocation>
        <location evidence="2">Host membrane</location>
        <topology evidence="2">Single-pass membrane protein</topology>
    </subcellularLocation>
</comment>
<comment type="function">
    <text evidence="1">Involved in the viral transport within, and between cells.</text>
</comment>
<keyword evidence="15" id="KW-1185">Reference proteome</keyword>
<dbReference type="GO" id="GO:0046740">
    <property type="term" value="P:transport of virus in host, cell to cell"/>
    <property type="evidence" value="ECO:0007669"/>
    <property type="project" value="UniProtKB-KW"/>
</dbReference>
<dbReference type="InterPro" id="IPR002621">
    <property type="entry name" value="Gemini_mov"/>
</dbReference>
<evidence type="ECO:0000256" key="4">
    <source>
        <dbReference type="ARBA" id="ARBA00014660"/>
    </source>
</evidence>
<dbReference type="RefSeq" id="YP_009021761.1">
    <property type="nucleotide sequence ID" value="NC_023864.1"/>
</dbReference>
<dbReference type="Pfam" id="PF01708">
    <property type="entry name" value="Gemini_mov"/>
    <property type="match status" value="1"/>
</dbReference>
<evidence type="ECO:0000313" key="14">
    <source>
        <dbReference type="EMBL" id="AHM88319.1"/>
    </source>
</evidence>
<keyword evidence="5" id="KW-0813">Transport</keyword>
<keyword evidence="9" id="KW-0916">Viral movement protein</keyword>
<name>X2EXT4_9GEMI</name>
<protein>
    <recommendedName>
        <fullName evidence="4">Movement protein</fullName>
    </recommendedName>
</protein>
<dbReference type="Proteomes" id="UP000202377">
    <property type="component" value="Segment"/>
</dbReference>
<evidence type="ECO:0000256" key="12">
    <source>
        <dbReference type="SAM" id="MobiDB-lite"/>
    </source>
</evidence>
<organism evidence="14 15">
    <name type="scientific">Axonopus compressus streak virus</name>
    <dbReference type="NCBI Taxonomy" id="1476487"/>
    <lineage>
        <taxon>Viruses</taxon>
        <taxon>Monodnaviria</taxon>
        <taxon>Shotokuvirae</taxon>
        <taxon>Cressdnaviricota</taxon>
        <taxon>Repensiviricetes</taxon>
        <taxon>Geplafuvirales</taxon>
        <taxon>Geminiviridae</taxon>
        <taxon>Mastrevirus</taxon>
        <taxon>Mastrevirus axonopi</taxon>
    </lineage>
</organism>